<feature type="repeat" description="ANK" evidence="3">
    <location>
        <begin position="43"/>
        <end position="76"/>
    </location>
</feature>
<dbReference type="GO" id="GO:0004860">
    <property type="term" value="F:protein kinase inhibitor activity"/>
    <property type="evidence" value="ECO:0007669"/>
    <property type="project" value="UniProtKB-KW"/>
</dbReference>
<dbReference type="InterPro" id="IPR011333">
    <property type="entry name" value="SKP1/BTB/POZ_sf"/>
</dbReference>
<dbReference type="EMBL" id="JANTQA010000012">
    <property type="protein sequence ID" value="KAJ3450934.1"/>
    <property type="molecule type" value="Genomic_DNA"/>
</dbReference>
<protein>
    <submittedName>
        <fullName evidence="5">Cyclin-dependent kinase inhibitor 2c-related</fullName>
    </submittedName>
</protein>
<dbReference type="Gene3D" id="3.30.710.10">
    <property type="entry name" value="Potassium Channel Kv1.1, Chain A"/>
    <property type="match status" value="1"/>
</dbReference>
<evidence type="ECO:0000259" key="4">
    <source>
        <dbReference type="PROSITE" id="PS50097"/>
    </source>
</evidence>
<evidence type="ECO:0000256" key="2">
    <source>
        <dbReference type="ARBA" id="ARBA00023043"/>
    </source>
</evidence>
<organism evidence="5 6">
    <name type="scientific">Anaeramoeba flamelloides</name>
    <dbReference type="NCBI Taxonomy" id="1746091"/>
    <lineage>
        <taxon>Eukaryota</taxon>
        <taxon>Metamonada</taxon>
        <taxon>Anaeramoebidae</taxon>
        <taxon>Anaeramoeba</taxon>
    </lineage>
</organism>
<dbReference type="SMART" id="SM00248">
    <property type="entry name" value="ANK"/>
    <property type="match status" value="4"/>
</dbReference>
<dbReference type="PROSITE" id="PS50097">
    <property type="entry name" value="BTB"/>
    <property type="match status" value="1"/>
</dbReference>
<reference evidence="5" key="1">
    <citation type="submission" date="2022-08" db="EMBL/GenBank/DDBJ databases">
        <title>Novel sulphate-reducing endosymbionts in the free-living metamonad Anaeramoeba.</title>
        <authorList>
            <person name="Jerlstrom-Hultqvist J."/>
            <person name="Cepicka I."/>
            <person name="Gallot-Lavallee L."/>
            <person name="Salas-Leiva D."/>
            <person name="Curtis B.A."/>
            <person name="Zahonova K."/>
            <person name="Pipaliya S."/>
            <person name="Dacks J."/>
            <person name="Roger A.J."/>
        </authorList>
    </citation>
    <scope>NUCLEOTIDE SEQUENCE</scope>
    <source>
        <strain evidence="5">Busselton2</strain>
    </source>
</reference>
<dbReference type="InterPro" id="IPR036770">
    <property type="entry name" value="Ankyrin_rpt-contain_sf"/>
</dbReference>
<evidence type="ECO:0000256" key="1">
    <source>
        <dbReference type="ARBA" id="ARBA00022737"/>
    </source>
</evidence>
<sequence length="409" mass="47838">MTFFLKNETQTLRQGSLEEIKKTITAEKISLTIHDDKSYFELDMCTPLHLACRYNAKIEIIKHLVELGSPLDSNTTATPLYYLCHHFPQNVEAIKFLILNGADPNSFNWSPFHLITLWNPDVELMSFMIKYGADCSAITNKTSLHLITDRLEKDPEKISTLLPSLEFLLENGCDQNLTDTSKKKPSDLTKIPIVTKLFETFPSFQQDFKQLYDRKELVDFKIRNFQAHNFLLVLRSGKSALELQKILKRHSDMEISTFLEWCYGIKPTNTNFLETILNELEINPKIKTLRADIASLYTREDNKDFIIVVNDNELAFHKLVLQARSELYRGMFLSIDDKSGKVKDYTNKSIETIKLLAKFIYLDRIEEEELTEQIYKELEDVVDYYQLNRKTRLTYFLKKFNNTFSEKKK</sequence>
<evidence type="ECO:0000313" key="5">
    <source>
        <dbReference type="EMBL" id="KAJ3450934.1"/>
    </source>
</evidence>
<name>A0AAV8ABI8_9EUKA</name>
<dbReference type="InterPro" id="IPR000210">
    <property type="entry name" value="BTB/POZ_dom"/>
</dbReference>
<dbReference type="Proteomes" id="UP001146793">
    <property type="component" value="Unassembled WGS sequence"/>
</dbReference>
<feature type="domain" description="BTB" evidence="4">
    <location>
        <begin position="303"/>
        <end position="369"/>
    </location>
</feature>
<dbReference type="AlphaFoldDB" id="A0AAV8ABI8"/>
<dbReference type="InterPro" id="IPR002110">
    <property type="entry name" value="Ankyrin_rpt"/>
</dbReference>
<comment type="caution">
    <text evidence="5">The sequence shown here is derived from an EMBL/GenBank/DDBJ whole genome shotgun (WGS) entry which is preliminary data.</text>
</comment>
<dbReference type="PANTHER" id="PTHR24134">
    <property type="entry name" value="ANKYRIN REPEAT-CONTAINING PROTEIN DDB_G0279043"/>
    <property type="match status" value="1"/>
</dbReference>
<dbReference type="SUPFAM" id="SSF54695">
    <property type="entry name" value="POZ domain"/>
    <property type="match status" value="1"/>
</dbReference>
<dbReference type="Pfam" id="PF12796">
    <property type="entry name" value="Ank_2"/>
    <property type="match status" value="1"/>
</dbReference>
<dbReference type="PANTHER" id="PTHR24134:SF9">
    <property type="entry name" value="ANKYRIN REPEAT AND SOCS BOX PROTEIN 8"/>
    <property type="match status" value="1"/>
</dbReference>
<accession>A0AAV8ABI8</accession>
<evidence type="ECO:0000256" key="3">
    <source>
        <dbReference type="PROSITE-ProRule" id="PRU00023"/>
    </source>
</evidence>
<dbReference type="Pfam" id="PF00651">
    <property type="entry name" value="BTB"/>
    <property type="match status" value="1"/>
</dbReference>
<dbReference type="SUPFAM" id="SSF48403">
    <property type="entry name" value="Ankyrin repeat"/>
    <property type="match status" value="1"/>
</dbReference>
<keyword evidence="2 3" id="KW-0040">ANK repeat</keyword>
<proteinExistence type="predicted"/>
<dbReference type="Gene3D" id="1.25.40.20">
    <property type="entry name" value="Ankyrin repeat-containing domain"/>
    <property type="match status" value="1"/>
</dbReference>
<evidence type="ECO:0000313" key="6">
    <source>
        <dbReference type="Proteomes" id="UP001146793"/>
    </source>
</evidence>
<gene>
    <name evidence="5" type="ORF">M0812_07129</name>
</gene>
<keyword evidence="1" id="KW-0677">Repeat</keyword>
<keyword evidence="5" id="KW-0649">Protein kinase inhibitor</keyword>
<dbReference type="PROSITE" id="PS50088">
    <property type="entry name" value="ANK_REPEAT"/>
    <property type="match status" value="1"/>
</dbReference>